<name>A0A8J8MKH1_9FIRM</name>
<evidence type="ECO:0000313" key="1">
    <source>
        <dbReference type="EMBL" id="QUI23181.1"/>
    </source>
</evidence>
<sequence>MIGIIDCGNTGLTFYLVDKNDAILSKSRVNVGVTQTAKDGHNGRLKAGILKAFASVLGESGVAKEDVEVIVAYGMITSEMGILEVPHIVAPVSMKALADHVVVVKDESLFPIDIPLILIPGIKNPFEHSSIENIGKADLMRGEEAQAAGVLYTYDLEYPINILELGSTTKFISIDKQGRIAGSITSMSGQVYGAVIQETFIGKCVKRQDDTEHYFSETIFNTAFNCVENGGLLRTLLLTRFSEIVLPSTWFEREFFVSSAIAADDVNVFKEAEKTMGFDVSADYVMIGTEDRCALYAYLLKNKLNHRGAITKITDKREIDMLGIQGAIAISKEVSKNFL</sequence>
<dbReference type="KEGG" id="vpy:HZI73_13165"/>
<proteinExistence type="predicted"/>
<dbReference type="Pfam" id="PF05035">
    <property type="entry name" value="DGOK"/>
    <property type="match status" value="1"/>
</dbReference>
<dbReference type="AlphaFoldDB" id="A0A8J8MKH1"/>
<dbReference type="InterPro" id="IPR042257">
    <property type="entry name" value="DGOK_C"/>
</dbReference>
<dbReference type="EMBL" id="CP058649">
    <property type="protein sequence ID" value="QUI23181.1"/>
    <property type="molecule type" value="Genomic_DNA"/>
</dbReference>
<dbReference type="GO" id="GO:0008671">
    <property type="term" value="F:2-dehydro-3-deoxygalactonokinase activity"/>
    <property type="evidence" value="ECO:0007669"/>
    <property type="project" value="InterPro"/>
</dbReference>
<dbReference type="GO" id="GO:0034194">
    <property type="term" value="P:D-galactonate catabolic process"/>
    <property type="evidence" value="ECO:0007669"/>
    <property type="project" value="InterPro"/>
</dbReference>
<gene>
    <name evidence="1" type="ORF">HZI73_13165</name>
</gene>
<protein>
    <submittedName>
        <fullName evidence="1">2-dehydro-3-deoxygalactonokinase</fullName>
    </submittedName>
</protein>
<organism evidence="1 2">
    <name type="scientific">Vallitalea pronyensis</name>
    <dbReference type="NCBI Taxonomy" id="1348613"/>
    <lineage>
        <taxon>Bacteria</taxon>
        <taxon>Bacillati</taxon>
        <taxon>Bacillota</taxon>
        <taxon>Clostridia</taxon>
        <taxon>Lachnospirales</taxon>
        <taxon>Vallitaleaceae</taxon>
        <taxon>Vallitalea</taxon>
    </lineage>
</organism>
<dbReference type="InterPro" id="IPR042258">
    <property type="entry name" value="DGOK_N"/>
</dbReference>
<dbReference type="Gene3D" id="3.30.420.300">
    <property type="entry name" value="2-keto-3-deoxy-galactonokinase, substrate binding domain"/>
    <property type="match status" value="1"/>
</dbReference>
<dbReference type="Gene3D" id="3.30.420.310">
    <property type="entry name" value="2-keto-3-deoxy-galactonokinase, C-terminal domain"/>
    <property type="match status" value="1"/>
</dbReference>
<keyword evidence="2" id="KW-1185">Reference proteome</keyword>
<reference evidence="1" key="1">
    <citation type="submission" date="2020-07" db="EMBL/GenBank/DDBJ databases">
        <title>Vallitalea pronyensis genome.</title>
        <authorList>
            <person name="Postec A."/>
        </authorList>
    </citation>
    <scope>NUCLEOTIDE SEQUENCE</scope>
    <source>
        <strain evidence="1">FatNI3</strain>
    </source>
</reference>
<evidence type="ECO:0000313" key="2">
    <source>
        <dbReference type="Proteomes" id="UP000683246"/>
    </source>
</evidence>
<dbReference type="Proteomes" id="UP000683246">
    <property type="component" value="Chromosome"/>
</dbReference>
<dbReference type="InterPro" id="IPR007729">
    <property type="entry name" value="DGOK"/>
</dbReference>
<accession>A0A8J8MKH1</accession>
<dbReference type="RefSeq" id="WP_212693860.1">
    <property type="nucleotide sequence ID" value="NZ_CP058649.1"/>
</dbReference>